<dbReference type="GO" id="GO:0030245">
    <property type="term" value="P:cellulose catabolic process"/>
    <property type="evidence" value="ECO:0007669"/>
    <property type="project" value="UniProtKB-KW"/>
</dbReference>
<dbReference type="InterPro" id="IPR012341">
    <property type="entry name" value="6hp_glycosidase-like_sf"/>
</dbReference>
<evidence type="ECO:0000313" key="12">
    <source>
        <dbReference type="Proteomes" id="UP000290289"/>
    </source>
</evidence>
<dbReference type="AlphaFoldDB" id="A0A498KH70"/>
<keyword evidence="7" id="KW-0326">Glycosidase</keyword>
<dbReference type="InterPro" id="IPR001701">
    <property type="entry name" value="Glyco_hydro_9"/>
</dbReference>
<evidence type="ECO:0000259" key="10">
    <source>
        <dbReference type="Pfam" id="PF00759"/>
    </source>
</evidence>
<keyword evidence="4" id="KW-0378">Hydrolase</keyword>
<name>A0A498KH70_MALDO</name>
<dbReference type="GO" id="GO:0008810">
    <property type="term" value="F:cellulase activity"/>
    <property type="evidence" value="ECO:0007669"/>
    <property type="project" value="UniProtKB-EC"/>
</dbReference>
<feature type="region of interest" description="Disordered" evidence="9">
    <location>
        <begin position="1"/>
        <end position="25"/>
    </location>
</feature>
<evidence type="ECO:0000256" key="2">
    <source>
        <dbReference type="ARBA" id="ARBA00007072"/>
    </source>
</evidence>
<evidence type="ECO:0000256" key="6">
    <source>
        <dbReference type="ARBA" id="ARBA00023277"/>
    </source>
</evidence>
<dbReference type="Proteomes" id="UP000290289">
    <property type="component" value="Chromosome 2"/>
</dbReference>
<keyword evidence="12" id="KW-1185">Reference proteome</keyword>
<evidence type="ECO:0000256" key="3">
    <source>
        <dbReference type="ARBA" id="ARBA00012601"/>
    </source>
</evidence>
<keyword evidence="6" id="KW-0119">Carbohydrate metabolism</keyword>
<dbReference type="STRING" id="3750.A0A498KH70"/>
<keyword evidence="8" id="KW-0624">Polysaccharide degradation</keyword>
<dbReference type="PANTHER" id="PTHR22298">
    <property type="entry name" value="ENDO-1,4-BETA-GLUCANASE"/>
    <property type="match status" value="1"/>
</dbReference>
<accession>A0A498KH70</accession>
<evidence type="ECO:0000256" key="1">
    <source>
        <dbReference type="ARBA" id="ARBA00000966"/>
    </source>
</evidence>
<evidence type="ECO:0000256" key="7">
    <source>
        <dbReference type="ARBA" id="ARBA00023295"/>
    </source>
</evidence>
<evidence type="ECO:0000256" key="5">
    <source>
        <dbReference type="ARBA" id="ARBA00023001"/>
    </source>
</evidence>
<evidence type="ECO:0000256" key="4">
    <source>
        <dbReference type="ARBA" id="ARBA00022801"/>
    </source>
</evidence>
<comment type="caution">
    <text evidence="11">The sequence shown here is derived from an EMBL/GenBank/DDBJ whole genome shotgun (WGS) entry which is preliminary data.</text>
</comment>
<feature type="domain" description="Glycoside hydrolase family 9" evidence="10">
    <location>
        <begin position="1"/>
        <end position="72"/>
    </location>
</feature>
<dbReference type="Gene3D" id="1.50.10.10">
    <property type="match status" value="1"/>
</dbReference>
<dbReference type="Pfam" id="PF00759">
    <property type="entry name" value="Glyco_hydro_9"/>
    <property type="match status" value="1"/>
</dbReference>
<dbReference type="InterPro" id="IPR008928">
    <property type="entry name" value="6-hairpin_glycosidase_sf"/>
</dbReference>
<evidence type="ECO:0000256" key="9">
    <source>
        <dbReference type="SAM" id="MobiDB-lite"/>
    </source>
</evidence>
<reference evidence="11 12" key="1">
    <citation type="submission" date="2018-10" db="EMBL/GenBank/DDBJ databases">
        <title>A high-quality apple genome assembly.</title>
        <authorList>
            <person name="Hu J."/>
        </authorList>
    </citation>
    <scope>NUCLEOTIDE SEQUENCE [LARGE SCALE GENOMIC DNA]</scope>
    <source>
        <strain evidence="12">cv. HFTH1</strain>
        <tissue evidence="11">Young leaf</tissue>
    </source>
</reference>
<protein>
    <recommendedName>
        <fullName evidence="3">cellulase</fullName>
        <ecNumber evidence="3">3.2.1.4</ecNumber>
    </recommendedName>
</protein>
<comment type="catalytic activity">
    <reaction evidence="1">
        <text>Endohydrolysis of (1-&gt;4)-beta-D-glucosidic linkages in cellulose, lichenin and cereal beta-D-glucans.</text>
        <dbReference type="EC" id="3.2.1.4"/>
    </reaction>
</comment>
<gene>
    <name evidence="11" type="ORF">DVH24_025872</name>
</gene>
<sequence>MVGFGQTLPRKIHQRGSVIPSMDKHPQHMQCHEGYFAIVGGPAENDTFQETRYNVPQSEPTIYINAPFVGVLAYFKV</sequence>
<dbReference type="SUPFAM" id="SSF48208">
    <property type="entry name" value="Six-hairpin glycosidases"/>
    <property type="match status" value="1"/>
</dbReference>
<dbReference type="EC" id="3.2.1.4" evidence="3"/>
<evidence type="ECO:0000256" key="8">
    <source>
        <dbReference type="ARBA" id="ARBA00023326"/>
    </source>
</evidence>
<organism evidence="11 12">
    <name type="scientific">Malus domestica</name>
    <name type="common">Apple</name>
    <name type="synonym">Pyrus malus</name>
    <dbReference type="NCBI Taxonomy" id="3750"/>
    <lineage>
        <taxon>Eukaryota</taxon>
        <taxon>Viridiplantae</taxon>
        <taxon>Streptophyta</taxon>
        <taxon>Embryophyta</taxon>
        <taxon>Tracheophyta</taxon>
        <taxon>Spermatophyta</taxon>
        <taxon>Magnoliopsida</taxon>
        <taxon>eudicotyledons</taxon>
        <taxon>Gunneridae</taxon>
        <taxon>Pentapetalae</taxon>
        <taxon>rosids</taxon>
        <taxon>fabids</taxon>
        <taxon>Rosales</taxon>
        <taxon>Rosaceae</taxon>
        <taxon>Amygdaloideae</taxon>
        <taxon>Maleae</taxon>
        <taxon>Malus</taxon>
    </lineage>
</organism>
<evidence type="ECO:0000313" key="11">
    <source>
        <dbReference type="EMBL" id="RXI06736.1"/>
    </source>
</evidence>
<proteinExistence type="inferred from homology"/>
<keyword evidence="5" id="KW-0136">Cellulose degradation</keyword>
<dbReference type="EMBL" id="RDQH01000328">
    <property type="protein sequence ID" value="RXI06736.1"/>
    <property type="molecule type" value="Genomic_DNA"/>
</dbReference>
<comment type="similarity">
    <text evidence="2">Belongs to the glycosyl hydrolase 9 (cellulase E) family.</text>
</comment>